<feature type="domain" description="DUF7907" evidence="1">
    <location>
        <begin position="46"/>
        <end position="220"/>
    </location>
</feature>
<dbReference type="EMBL" id="CAWUOM010000044">
    <property type="protein sequence ID" value="CAK7268292.1"/>
    <property type="molecule type" value="Genomic_DNA"/>
</dbReference>
<organism evidence="2 3">
    <name type="scientific">Sporothrix epigloea</name>
    <dbReference type="NCBI Taxonomy" id="1892477"/>
    <lineage>
        <taxon>Eukaryota</taxon>
        <taxon>Fungi</taxon>
        <taxon>Dikarya</taxon>
        <taxon>Ascomycota</taxon>
        <taxon>Pezizomycotina</taxon>
        <taxon>Sordariomycetes</taxon>
        <taxon>Sordariomycetidae</taxon>
        <taxon>Ophiostomatales</taxon>
        <taxon>Ophiostomataceae</taxon>
        <taxon>Sporothrix</taxon>
    </lineage>
</organism>
<evidence type="ECO:0000313" key="3">
    <source>
        <dbReference type="Proteomes" id="UP001642501"/>
    </source>
</evidence>
<comment type="caution">
    <text evidence="2">The sequence shown here is derived from an EMBL/GenBank/DDBJ whole genome shotgun (WGS) entry which is preliminary data.</text>
</comment>
<dbReference type="PROSITE" id="PS51257">
    <property type="entry name" value="PROKAR_LIPOPROTEIN"/>
    <property type="match status" value="1"/>
</dbReference>
<evidence type="ECO:0000313" key="2">
    <source>
        <dbReference type="EMBL" id="CAK7268292.1"/>
    </source>
</evidence>
<gene>
    <name evidence="2" type="ORF">SEPCBS57363_003021</name>
</gene>
<sequence>MAQKTLTIAMYVATATALFWTIFGCPTSPSPFKNSTASVGSDRNSHFVLQTRVKNGKDTTFDGLYIFAYHTGAGLNDAMLRTEFQEANPATAFTGGASSGSMLSSQYFAVLFQIGGSPYELMPMPAMGYGTPDDELQPVRINVNGAPPSVDNAFYFDGSKLRWTSSADSIPPGGFDGWLACESDHAAIGDPNVKGVQLFYRAVSGTAPDGCADVDLVAVY</sequence>
<keyword evidence="3" id="KW-1185">Reference proteome</keyword>
<proteinExistence type="predicted"/>
<dbReference type="Proteomes" id="UP001642501">
    <property type="component" value="Unassembled WGS sequence"/>
</dbReference>
<protein>
    <recommendedName>
        <fullName evidence="1">DUF7907 domain-containing protein</fullName>
    </recommendedName>
</protein>
<dbReference type="InterPro" id="IPR057229">
    <property type="entry name" value="DUF7907"/>
</dbReference>
<reference evidence="2 3" key="1">
    <citation type="submission" date="2024-01" db="EMBL/GenBank/DDBJ databases">
        <authorList>
            <person name="Allen C."/>
            <person name="Tagirdzhanova G."/>
        </authorList>
    </citation>
    <scope>NUCLEOTIDE SEQUENCE [LARGE SCALE GENOMIC DNA]</scope>
    <source>
        <strain evidence="2 3">CBS 573.63</strain>
    </source>
</reference>
<name>A0ABP0DMS0_9PEZI</name>
<dbReference type="Pfam" id="PF25484">
    <property type="entry name" value="DUF7907"/>
    <property type="match status" value="1"/>
</dbReference>
<evidence type="ECO:0000259" key="1">
    <source>
        <dbReference type="Pfam" id="PF25484"/>
    </source>
</evidence>
<accession>A0ABP0DMS0</accession>